<sequence>MRRLLIPAMFALALLALLVWAFAPRPVPVETAQILPRSFSVTVEEEGEARIREVYTVSAPITGRLQRIALQPGDAVEADKTVVARIGPVAPALLDARARAVAEAAVAAAEAAVDLARALVIQAEATQEYAATEAERALQLFDRAALSQRLLDNAILARRTADAAVESARANLAVRGRELDSARAVLADGAVTPDERCCVEIVTPVSGRILRVMTEDEQVVQPGMPIIEIGNPGNLEIVVHVLSRDAVRIVPGAGATITGWGGPPLQAVVDRIEPAAATKISALGIEEQRVEVILSLTGTPDDWQALGHGFRVIAGIEVWRGAEVLSIPVGALFRDGSDWAAFAVAEGRATLRTLRIGERNEDLAQVLEGLAEGEQVILHPGDAVADGARVAPLAE</sequence>
<protein>
    <submittedName>
        <fullName evidence="4">Membrane protein</fullName>
    </submittedName>
</protein>
<evidence type="ECO:0000259" key="3">
    <source>
        <dbReference type="Pfam" id="PF25989"/>
    </source>
</evidence>
<dbReference type="AlphaFoldDB" id="A0A917YN09"/>
<evidence type="ECO:0000256" key="1">
    <source>
        <dbReference type="ARBA" id="ARBA00004196"/>
    </source>
</evidence>
<dbReference type="PANTHER" id="PTHR32347:SF29">
    <property type="entry name" value="UPF0194 MEMBRANE PROTEIN YBHG"/>
    <property type="match status" value="1"/>
</dbReference>
<dbReference type="Pfam" id="PF25989">
    <property type="entry name" value="YknX_C"/>
    <property type="match status" value="1"/>
</dbReference>
<dbReference type="GO" id="GO:0030313">
    <property type="term" value="C:cell envelope"/>
    <property type="evidence" value="ECO:0007669"/>
    <property type="project" value="UniProtKB-SubCell"/>
</dbReference>
<dbReference type="PANTHER" id="PTHR32347">
    <property type="entry name" value="EFFLUX SYSTEM COMPONENT YKNX-RELATED"/>
    <property type="match status" value="1"/>
</dbReference>
<name>A0A917YN09_9RHOB</name>
<proteinExistence type="predicted"/>
<dbReference type="Gene3D" id="2.40.420.20">
    <property type="match status" value="1"/>
</dbReference>
<keyword evidence="2" id="KW-0175">Coiled coil</keyword>
<comment type="caution">
    <text evidence="4">The sequence shown here is derived from an EMBL/GenBank/DDBJ whole genome shotgun (WGS) entry which is preliminary data.</text>
</comment>
<organism evidence="4 5">
    <name type="scientific">Gemmobacter aquaticus</name>
    <dbReference type="NCBI Taxonomy" id="490185"/>
    <lineage>
        <taxon>Bacteria</taxon>
        <taxon>Pseudomonadati</taxon>
        <taxon>Pseudomonadota</taxon>
        <taxon>Alphaproteobacteria</taxon>
        <taxon>Rhodobacterales</taxon>
        <taxon>Paracoccaceae</taxon>
        <taxon>Gemmobacter</taxon>
    </lineage>
</organism>
<comment type="subcellular location">
    <subcellularLocation>
        <location evidence="1">Cell envelope</location>
    </subcellularLocation>
</comment>
<evidence type="ECO:0000313" key="4">
    <source>
        <dbReference type="EMBL" id="GGO37254.1"/>
    </source>
</evidence>
<dbReference type="Proteomes" id="UP000598196">
    <property type="component" value="Unassembled WGS sequence"/>
</dbReference>
<evidence type="ECO:0000256" key="2">
    <source>
        <dbReference type="ARBA" id="ARBA00023054"/>
    </source>
</evidence>
<dbReference type="InterPro" id="IPR058637">
    <property type="entry name" value="YknX-like_C"/>
</dbReference>
<reference evidence="4 5" key="1">
    <citation type="journal article" date="2014" name="Int. J. Syst. Evol. Microbiol.">
        <title>Complete genome sequence of Corynebacterium casei LMG S-19264T (=DSM 44701T), isolated from a smear-ripened cheese.</title>
        <authorList>
            <consortium name="US DOE Joint Genome Institute (JGI-PGF)"/>
            <person name="Walter F."/>
            <person name="Albersmeier A."/>
            <person name="Kalinowski J."/>
            <person name="Ruckert C."/>
        </authorList>
    </citation>
    <scope>NUCLEOTIDE SEQUENCE [LARGE SCALE GENOMIC DNA]</scope>
    <source>
        <strain evidence="4 5">CGMCC 1.7029</strain>
    </source>
</reference>
<accession>A0A917YN09</accession>
<dbReference type="EMBL" id="BMLP01000008">
    <property type="protein sequence ID" value="GGO37254.1"/>
    <property type="molecule type" value="Genomic_DNA"/>
</dbReference>
<dbReference type="Gene3D" id="2.40.30.170">
    <property type="match status" value="1"/>
</dbReference>
<dbReference type="RefSeq" id="WP_146288040.1">
    <property type="nucleotide sequence ID" value="NZ_BMLP01000008.1"/>
</dbReference>
<dbReference type="InterPro" id="IPR050465">
    <property type="entry name" value="UPF0194_transport"/>
</dbReference>
<evidence type="ECO:0000313" key="5">
    <source>
        <dbReference type="Proteomes" id="UP000598196"/>
    </source>
</evidence>
<keyword evidence="5" id="KW-1185">Reference proteome</keyword>
<dbReference type="Gene3D" id="2.40.50.100">
    <property type="match status" value="1"/>
</dbReference>
<dbReference type="OrthoDB" id="9791520at2"/>
<dbReference type="Gene3D" id="1.10.287.470">
    <property type="entry name" value="Helix hairpin bin"/>
    <property type="match status" value="1"/>
</dbReference>
<feature type="domain" description="YknX-like C-terminal permuted SH3-like" evidence="3">
    <location>
        <begin position="324"/>
        <end position="390"/>
    </location>
</feature>
<gene>
    <name evidence="4" type="ORF">GCM10010991_32650</name>
</gene>